<evidence type="ECO:0000313" key="2">
    <source>
        <dbReference type="EMBL" id="MFD0863539.1"/>
    </source>
</evidence>
<sequence length="627" mass="71830">MKRIIFIFLAMTLQVACKQEKKVEKETMEHNTTAVKEQKKVVYQVFTRLFGNTNTTNKPWGTIEENGVGKFEDFTEKALKEIKDLGVTHIWYTGVPHHDVITDYTAYGISNDDPDVVKGRAGSPYAVKDYYNVNPDLAVDPSKRLEEFQALIKRTHDAGLKVIIDIVPNHVARNYSGLTNPKGVSDFGAEDDTTVEYKRENNFYYMPGEDFQVPIWQDGYLPLGGEKNPLADGKFEESPAKWTGNGSRRAQPGFHDWYETVKVNYGVRPDGTKDFDQLPEGYDSKDVSAHFEFWKDKDVPNSWKKFKEIALYWTAMGVDGFRFDMAEMVPVEFWSYLNTAIKNANEDAFLLAEVYNPSLYRDYIKKGKMDYLYDKVELYDTLKHIMQGHGKTDHLPKIQDGLADIEHHMLHFLENHDEQRIASPDFAGNAVKGKPAMVLSATISTSPTMIYFGQEVGEPGAEDAGFGKPTRTSIFDYIGVPHHQRWVNDKKFDGGQLSTEEVDLRNFYRRLLNFTLGSDALMGNYQEIHFINREETEGYDHRLFSFVRWSANEKLIIVNNFDEQKKYTLNLKLPSDLIAKWNLEDGTYKVEDQLGESAFTSNLKVENGKGSLALEIHPLESFIFKIK</sequence>
<proteinExistence type="predicted"/>
<dbReference type="PANTHER" id="PTHR10357:SF205">
    <property type="entry name" value="O-GLYCOSYL HYDROLASE FAMILY 13"/>
    <property type="match status" value="1"/>
</dbReference>
<evidence type="ECO:0000313" key="3">
    <source>
        <dbReference type="Proteomes" id="UP001596978"/>
    </source>
</evidence>
<keyword evidence="3" id="KW-1185">Reference proteome</keyword>
<dbReference type="Pfam" id="PF00128">
    <property type="entry name" value="Alpha-amylase"/>
    <property type="match status" value="2"/>
</dbReference>
<comment type="caution">
    <text evidence="2">The sequence shown here is derived from an EMBL/GenBank/DDBJ whole genome shotgun (WGS) entry which is preliminary data.</text>
</comment>
<accession>A0ABW3D347</accession>
<dbReference type="Gene3D" id="3.20.20.80">
    <property type="entry name" value="Glycosidases"/>
    <property type="match status" value="2"/>
</dbReference>
<reference evidence="3" key="1">
    <citation type="journal article" date="2019" name="Int. J. Syst. Evol. Microbiol.">
        <title>The Global Catalogue of Microorganisms (GCM) 10K type strain sequencing project: providing services to taxonomists for standard genome sequencing and annotation.</title>
        <authorList>
            <consortium name="The Broad Institute Genomics Platform"/>
            <consortium name="The Broad Institute Genome Sequencing Center for Infectious Disease"/>
            <person name="Wu L."/>
            <person name="Ma J."/>
        </authorList>
    </citation>
    <scope>NUCLEOTIDE SEQUENCE [LARGE SCALE GENOMIC DNA]</scope>
    <source>
        <strain evidence="3">CCUG 62952</strain>
    </source>
</reference>
<dbReference type="GO" id="GO:0016787">
    <property type="term" value="F:hydrolase activity"/>
    <property type="evidence" value="ECO:0007669"/>
    <property type="project" value="UniProtKB-KW"/>
</dbReference>
<keyword evidence="2" id="KW-0378">Hydrolase</keyword>
<dbReference type="InterPro" id="IPR017853">
    <property type="entry name" value="GH"/>
</dbReference>
<dbReference type="CDD" id="cd11349">
    <property type="entry name" value="AmyAc_3"/>
    <property type="match status" value="1"/>
</dbReference>
<organism evidence="2 3">
    <name type="scientific">Sungkyunkwania multivorans</name>
    <dbReference type="NCBI Taxonomy" id="1173618"/>
    <lineage>
        <taxon>Bacteria</taxon>
        <taxon>Pseudomonadati</taxon>
        <taxon>Bacteroidota</taxon>
        <taxon>Flavobacteriia</taxon>
        <taxon>Flavobacteriales</taxon>
        <taxon>Flavobacteriaceae</taxon>
        <taxon>Sungkyunkwania</taxon>
    </lineage>
</organism>
<gene>
    <name evidence="2" type="ORF">ACFQ1M_15085</name>
</gene>
<name>A0ABW3D347_9FLAO</name>
<dbReference type="Proteomes" id="UP001596978">
    <property type="component" value="Unassembled WGS sequence"/>
</dbReference>
<evidence type="ECO:0000259" key="1">
    <source>
        <dbReference type="SMART" id="SM00642"/>
    </source>
</evidence>
<dbReference type="SUPFAM" id="SSF51445">
    <property type="entry name" value="(Trans)glycosidases"/>
    <property type="match status" value="1"/>
</dbReference>
<protein>
    <submittedName>
        <fullName evidence="2">Alpha-amylase family glycosyl hydrolase</fullName>
    </submittedName>
</protein>
<dbReference type="PANTHER" id="PTHR10357">
    <property type="entry name" value="ALPHA-AMYLASE FAMILY MEMBER"/>
    <property type="match status" value="1"/>
</dbReference>
<feature type="domain" description="Glycosyl hydrolase family 13 catalytic" evidence="1">
    <location>
        <begin position="44"/>
        <end position="515"/>
    </location>
</feature>
<dbReference type="InterPro" id="IPR006047">
    <property type="entry name" value="GH13_cat_dom"/>
</dbReference>
<dbReference type="EMBL" id="JBHTJH010000017">
    <property type="protein sequence ID" value="MFD0863539.1"/>
    <property type="molecule type" value="Genomic_DNA"/>
</dbReference>
<dbReference type="SMART" id="SM00642">
    <property type="entry name" value="Aamy"/>
    <property type="match status" value="1"/>
</dbReference>
<dbReference type="RefSeq" id="WP_386409673.1">
    <property type="nucleotide sequence ID" value="NZ_JBHTJH010000017.1"/>
</dbReference>